<reference evidence="1" key="1">
    <citation type="submission" date="2023-06" db="EMBL/GenBank/DDBJ databases">
        <title>Robiginitalea aurantiacus sp. nov. and Algoriphagus sediminis sp. nov., isolated from coastal sediment.</title>
        <authorList>
            <person name="Zhou Z.Y."/>
            <person name="An J."/>
            <person name="Jia Y.W."/>
            <person name="Du Z.J."/>
        </authorList>
    </citation>
    <scope>NUCLEOTIDE SEQUENCE</scope>
    <source>
        <strain evidence="1">M39</strain>
    </source>
</reference>
<dbReference type="InterPro" id="IPR023614">
    <property type="entry name" value="Porin_dom_sf"/>
</dbReference>
<keyword evidence="2" id="KW-1185">Reference proteome</keyword>
<dbReference type="EMBL" id="JAUDUY010000002">
    <property type="protein sequence ID" value="MDM9630661.1"/>
    <property type="molecule type" value="Genomic_DNA"/>
</dbReference>
<name>A0ABT7WCM5_9FLAO</name>
<proteinExistence type="predicted"/>
<dbReference type="RefSeq" id="WP_289724030.1">
    <property type="nucleotide sequence ID" value="NZ_JAUDUY010000002.1"/>
</dbReference>
<protein>
    <recommendedName>
        <fullName evidence="3">Outer membrane porin, OprD family</fullName>
    </recommendedName>
</protein>
<evidence type="ECO:0008006" key="3">
    <source>
        <dbReference type="Google" id="ProtNLM"/>
    </source>
</evidence>
<comment type="caution">
    <text evidence="1">The sequence shown here is derived from an EMBL/GenBank/DDBJ whole genome shotgun (WGS) entry which is preliminary data.</text>
</comment>
<evidence type="ECO:0000313" key="2">
    <source>
        <dbReference type="Proteomes" id="UP001174839"/>
    </source>
</evidence>
<dbReference type="Proteomes" id="UP001174839">
    <property type="component" value="Unassembled WGS sequence"/>
</dbReference>
<dbReference type="Gene3D" id="2.40.160.10">
    <property type="entry name" value="Porin"/>
    <property type="match status" value="1"/>
</dbReference>
<evidence type="ECO:0000313" key="1">
    <source>
        <dbReference type="EMBL" id="MDM9630661.1"/>
    </source>
</evidence>
<gene>
    <name evidence="1" type="ORF">QU605_04220</name>
</gene>
<organism evidence="1 2">
    <name type="scientific">Robiginitalea aurantiaca</name>
    <dbReference type="NCBI Taxonomy" id="3056915"/>
    <lineage>
        <taxon>Bacteria</taxon>
        <taxon>Pseudomonadati</taxon>
        <taxon>Bacteroidota</taxon>
        <taxon>Flavobacteriia</taxon>
        <taxon>Flavobacteriales</taxon>
        <taxon>Flavobacteriaceae</taxon>
        <taxon>Robiginitalea</taxon>
    </lineage>
</organism>
<accession>A0ABT7WCM5</accession>
<sequence length="431" mass="50238">MHSQKDVETLSDVFGLGTISGHVRNFFMNTINQGELTDYYANATGGALRIRSHQIFGFELGVAGIFTYKLFSNDLNRMDPITGGTAKFEHQLFDVLDQDNFNDLDRLEELYIRYIFEHGYLVYGKMTIQDTPLMNRSDGRMKPFAFKGVWLHYITGKNRFNLAWIDRISPRSIVEWFDFKEGIGLFNQGFQPDGSEAEYHENLESEGLAMLEYQTRVSNFNLQVYQWYLHNISYTGWLGVAYHKNGWNLGVQYALQIPDGFQKTLEYEKRYVQPEERGQVLSGQIQYLTDRWTMRAAYSRAFASGRFLFPRELGRDQFYTSISRSRLDGFGNTGVLTLGGDHTFGIERFSAGFDYTRTFGPEVDAFKFNKYNLDAYQQVNLRLNYEFKGFLRGLHMAFLYVYRDNLNTDDPQVVFNRGNLHQLNFITNFEF</sequence>